<dbReference type="EMBL" id="QGHB01000016">
    <property type="protein sequence ID" value="PWK81675.1"/>
    <property type="molecule type" value="Genomic_DNA"/>
</dbReference>
<dbReference type="Proteomes" id="UP000246005">
    <property type="component" value="Unassembled WGS sequence"/>
</dbReference>
<dbReference type="InterPro" id="IPR019627">
    <property type="entry name" value="YAcAr"/>
</dbReference>
<proteinExistence type="predicted"/>
<dbReference type="Pfam" id="PF10686">
    <property type="entry name" value="YAcAr"/>
    <property type="match status" value="1"/>
</dbReference>
<gene>
    <name evidence="2" type="ORF">C8D88_11686</name>
</gene>
<protein>
    <submittedName>
        <fullName evidence="2">Uncharacterized protein DUF2493</fullName>
    </submittedName>
</protein>
<sequence length="121" mass="13167">MVNPRILVTVSRQWSYISTMREVLAKVYAEQPTAVLVHGDCPQGDRLAATIWKRLGGAEEKWPADWSKGNGGGPLRNARMVESNPDLVLSFIRGNSRGATGTCNLAVGAGLNCVPPYRQED</sequence>
<organism evidence="2 3">
    <name type="scientific">Lentzea atacamensis</name>
    <dbReference type="NCBI Taxonomy" id="531938"/>
    <lineage>
        <taxon>Bacteria</taxon>
        <taxon>Bacillati</taxon>
        <taxon>Actinomycetota</taxon>
        <taxon>Actinomycetes</taxon>
        <taxon>Pseudonocardiales</taxon>
        <taxon>Pseudonocardiaceae</taxon>
        <taxon>Lentzea</taxon>
    </lineage>
</organism>
<evidence type="ECO:0000259" key="1">
    <source>
        <dbReference type="Pfam" id="PF10686"/>
    </source>
</evidence>
<name>A0A316HLT9_9PSEU</name>
<comment type="caution">
    <text evidence="2">The sequence shown here is derived from an EMBL/GenBank/DDBJ whole genome shotgun (WGS) entry which is preliminary data.</text>
</comment>
<dbReference type="AlphaFoldDB" id="A0A316HLT9"/>
<evidence type="ECO:0000313" key="3">
    <source>
        <dbReference type="Proteomes" id="UP000246005"/>
    </source>
</evidence>
<accession>A0A316HLT9</accession>
<evidence type="ECO:0000313" key="2">
    <source>
        <dbReference type="EMBL" id="PWK81675.1"/>
    </source>
</evidence>
<reference evidence="2 3" key="1">
    <citation type="submission" date="2018-05" db="EMBL/GenBank/DDBJ databases">
        <title>Genomic Encyclopedia of Type Strains, Phase IV (KMG-IV): sequencing the most valuable type-strain genomes for metagenomic binning, comparative biology and taxonomic classification.</title>
        <authorList>
            <person name="Goeker M."/>
        </authorList>
    </citation>
    <scope>NUCLEOTIDE SEQUENCE [LARGE SCALE GENOMIC DNA]</scope>
    <source>
        <strain evidence="2 3">DSM 45480</strain>
    </source>
</reference>
<feature type="domain" description="YspA cpYpsA-related SLOG" evidence="1">
    <location>
        <begin position="4"/>
        <end position="68"/>
    </location>
</feature>